<accession>A8RD38</accession>
<reference evidence="1 2" key="2">
    <citation type="submission" date="2007-09" db="EMBL/GenBank/DDBJ databases">
        <authorList>
            <person name="Fulton L."/>
            <person name="Clifton S."/>
            <person name="Fulton B."/>
            <person name="Xu J."/>
            <person name="Minx P."/>
            <person name="Pepin K.H."/>
            <person name="Johnson M."/>
            <person name="Thiruvilangam P."/>
            <person name="Bhonagiri V."/>
            <person name="Nash W.E."/>
            <person name="Mardis E.R."/>
            <person name="Wilson R.K."/>
        </authorList>
    </citation>
    <scope>NUCLEOTIDE SEQUENCE [LARGE SCALE GENOMIC DNA]</scope>
    <source>
        <strain evidence="1 2">DSM 3991</strain>
    </source>
</reference>
<gene>
    <name evidence="1" type="ORF">EUBDOL_01580</name>
</gene>
<dbReference type="STRING" id="428127.EUBDOL_01580"/>
<protein>
    <submittedName>
        <fullName evidence="1">Uncharacterized protein</fullName>
    </submittedName>
</protein>
<proteinExistence type="predicted"/>
<evidence type="ECO:0000313" key="1">
    <source>
        <dbReference type="EMBL" id="EDP10981.1"/>
    </source>
</evidence>
<dbReference type="Proteomes" id="UP000004090">
    <property type="component" value="Unassembled WGS sequence"/>
</dbReference>
<reference evidence="1 2" key="1">
    <citation type="submission" date="2007-09" db="EMBL/GenBank/DDBJ databases">
        <title>Draft genome sequence of Eubacterium dolichum (DSM 3991).</title>
        <authorList>
            <person name="Sudarsanam P."/>
            <person name="Ley R."/>
            <person name="Guruge J."/>
            <person name="Turnbaugh P.J."/>
            <person name="Mahowald M."/>
            <person name="Liep D."/>
            <person name="Gordon J."/>
        </authorList>
    </citation>
    <scope>NUCLEOTIDE SEQUENCE [LARGE SCALE GENOMIC DNA]</scope>
    <source>
        <strain evidence="1 2">DSM 3991</strain>
    </source>
</reference>
<name>A8RD38_9FIRM</name>
<dbReference type="AlphaFoldDB" id="A8RD38"/>
<dbReference type="EMBL" id="ABAW02000021">
    <property type="protein sequence ID" value="EDP10981.1"/>
    <property type="molecule type" value="Genomic_DNA"/>
</dbReference>
<sequence length="290" mass="31201">MICVQTGKLEAAAATLKQCKQTLQHIQYLQCSLHQKLPLAKSLQSELHELIKQVNESLCYVQDSIKSYMETERRLTKQAQKIERMSKKPYQFMKSDVRVHSTLDRDRSLVDFIKNGVCVGVFGGLDVVSFRKEGHSKYVGGGIKGALGSVDASFDAKGMLFDGKHFSPSAKLEASFKAAIGSVGMFANIGNSWLSAAAKGDVYVGSVRGEAKAVIRKDEVTLKADVGASAIRGEVEGSIQLFGIKITLTGIGEVGSVGASAEFSSKKGEFTFGTSASLLAGLGFKVRVNY</sequence>
<comment type="caution">
    <text evidence="1">The sequence shown here is derived from an EMBL/GenBank/DDBJ whole genome shotgun (WGS) entry which is preliminary data.</text>
</comment>
<organism evidence="1 2">
    <name type="scientific">Amedibacillus dolichus DSM 3991</name>
    <dbReference type="NCBI Taxonomy" id="428127"/>
    <lineage>
        <taxon>Bacteria</taxon>
        <taxon>Bacillati</taxon>
        <taxon>Bacillota</taxon>
        <taxon>Erysipelotrichia</taxon>
        <taxon>Erysipelotrichales</taxon>
        <taxon>Erysipelotrichaceae</taxon>
        <taxon>Amedibacillus</taxon>
    </lineage>
</organism>
<evidence type="ECO:0000313" key="2">
    <source>
        <dbReference type="Proteomes" id="UP000004090"/>
    </source>
</evidence>
<dbReference type="eggNOG" id="ENOG5032XUR">
    <property type="taxonomic scope" value="Bacteria"/>
</dbReference>
<dbReference type="HOGENOM" id="CLU_945762_0_0_9"/>